<evidence type="ECO:0000313" key="13">
    <source>
        <dbReference type="EMBL" id="ADL51525.1"/>
    </source>
</evidence>
<name>D9SKM9_CLOC7</name>
<keyword evidence="10 11" id="KW-0472">Membrane</keyword>
<dbReference type="GO" id="GO:0046872">
    <property type="term" value="F:metal ion binding"/>
    <property type="evidence" value="ECO:0007669"/>
    <property type="project" value="UniProtKB-KW"/>
</dbReference>
<feature type="transmembrane region" description="Helical" evidence="11">
    <location>
        <begin position="283"/>
        <end position="316"/>
    </location>
</feature>
<dbReference type="NCBIfam" id="TIGR00054">
    <property type="entry name" value="RIP metalloprotease RseP"/>
    <property type="match status" value="1"/>
</dbReference>
<accession>D9SKM9</accession>
<keyword evidence="11" id="KW-0479">Metal-binding</keyword>
<evidence type="ECO:0000256" key="10">
    <source>
        <dbReference type="ARBA" id="ARBA00023136"/>
    </source>
</evidence>
<dbReference type="EMBL" id="CP002160">
    <property type="protein sequence ID" value="ADL51525.1"/>
    <property type="molecule type" value="Genomic_DNA"/>
</dbReference>
<sequence>MVSQILYVIYALLAFSFLVLIHELGHFIVARLNGVKVEEFAIGMGPKIYSYQGKETMYSIRLLPIGGYNKMLGEYDGANGEVGEDTNFENLSDNPKSLTSKKNWQRFLIIAAGPFMNLIGAIMLFAIVNIGAGGFQTLGVDSLTDNSPAKEAGILPGDNIVKIDGNKVKYVEDLKNELLKANGNKVTVEVNRGGDVKSFDITPAKGEAKGDYNLGFIPVIAKNPSILQALNRGVYEVKFMVKLTFDFFKDLFTGKADIANSVGGPVTIVKVSVAQAKAGWLNLVYFMALMSVQLAVFNILPIPALDGGYLLLYLFQMITRKKISEQKVGSIVTVGFLILMGLMVIVTIKDVLFPVNI</sequence>
<dbReference type="HOGENOM" id="CLU_025778_1_0_9"/>
<dbReference type="Pfam" id="PF02163">
    <property type="entry name" value="Peptidase_M50"/>
    <property type="match status" value="1"/>
</dbReference>
<feature type="transmembrane region" description="Helical" evidence="11">
    <location>
        <begin position="107"/>
        <end position="132"/>
    </location>
</feature>
<feature type="transmembrane region" description="Helical" evidence="11">
    <location>
        <begin position="328"/>
        <end position="348"/>
    </location>
</feature>
<dbReference type="STRING" id="573061.Clocel_1781"/>
<dbReference type="GO" id="GO:0006508">
    <property type="term" value="P:proteolysis"/>
    <property type="evidence" value="ECO:0007669"/>
    <property type="project" value="UniProtKB-KW"/>
</dbReference>
<dbReference type="Pfam" id="PF17820">
    <property type="entry name" value="PDZ_6"/>
    <property type="match status" value="1"/>
</dbReference>
<dbReference type="PROSITE" id="PS50106">
    <property type="entry name" value="PDZ"/>
    <property type="match status" value="1"/>
</dbReference>
<evidence type="ECO:0000256" key="5">
    <source>
        <dbReference type="ARBA" id="ARBA00022692"/>
    </source>
</evidence>
<dbReference type="EC" id="3.4.24.-" evidence="11"/>
<evidence type="ECO:0000256" key="3">
    <source>
        <dbReference type="ARBA" id="ARBA00007931"/>
    </source>
</evidence>
<keyword evidence="4 13" id="KW-0645">Protease</keyword>
<organism evidence="13 14">
    <name type="scientific">Clostridium cellulovorans (strain ATCC 35296 / DSM 3052 / OCM 3 / 743B)</name>
    <dbReference type="NCBI Taxonomy" id="573061"/>
    <lineage>
        <taxon>Bacteria</taxon>
        <taxon>Bacillati</taxon>
        <taxon>Bacillota</taxon>
        <taxon>Clostridia</taxon>
        <taxon>Eubacteriales</taxon>
        <taxon>Clostridiaceae</taxon>
        <taxon>Clostridium</taxon>
    </lineage>
</organism>
<keyword evidence="14" id="KW-1185">Reference proteome</keyword>
<dbReference type="SUPFAM" id="SSF50156">
    <property type="entry name" value="PDZ domain-like"/>
    <property type="match status" value="1"/>
</dbReference>
<dbReference type="InterPro" id="IPR036034">
    <property type="entry name" value="PDZ_sf"/>
</dbReference>
<dbReference type="PANTHER" id="PTHR42837">
    <property type="entry name" value="REGULATOR OF SIGMA-E PROTEASE RSEP"/>
    <property type="match status" value="1"/>
</dbReference>
<keyword evidence="8 11" id="KW-1133">Transmembrane helix</keyword>
<evidence type="ECO:0000259" key="12">
    <source>
        <dbReference type="PROSITE" id="PS50106"/>
    </source>
</evidence>
<dbReference type="AlphaFoldDB" id="D9SKM9"/>
<keyword evidence="5 11" id="KW-0812">Transmembrane</keyword>
<feature type="domain" description="PDZ" evidence="12">
    <location>
        <begin position="140"/>
        <end position="194"/>
    </location>
</feature>
<evidence type="ECO:0000256" key="4">
    <source>
        <dbReference type="ARBA" id="ARBA00022670"/>
    </source>
</evidence>
<dbReference type="OrthoDB" id="9782003at2"/>
<dbReference type="Proteomes" id="UP000002730">
    <property type="component" value="Chromosome"/>
</dbReference>
<comment type="cofactor">
    <cofactor evidence="1 11">
        <name>Zn(2+)</name>
        <dbReference type="ChEBI" id="CHEBI:29105"/>
    </cofactor>
</comment>
<dbReference type="InterPro" id="IPR004387">
    <property type="entry name" value="Pept_M50_Zn"/>
</dbReference>
<feature type="transmembrane region" description="Helical" evidence="11">
    <location>
        <begin position="6"/>
        <end position="29"/>
    </location>
</feature>
<dbReference type="CDD" id="cd23081">
    <property type="entry name" value="cpPDZ_EcRseP-like"/>
    <property type="match status" value="1"/>
</dbReference>
<dbReference type="InterPro" id="IPR001478">
    <property type="entry name" value="PDZ"/>
</dbReference>
<dbReference type="PANTHER" id="PTHR42837:SF2">
    <property type="entry name" value="MEMBRANE METALLOPROTEASE ARASP2, CHLOROPLASTIC-RELATED"/>
    <property type="match status" value="1"/>
</dbReference>
<keyword evidence="9 11" id="KW-0482">Metalloprotease</keyword>
<evidence type="ECO:0000256" key="11">
    <source>
        <dbReference type="RuleBase" id="RU362031"/>
    </source>
</evidence>
<evidence type="ECO:0000256" key="8">
    <source>
        <dbReference type="ARBA" id="ARBA00022989"/>
    </source>
</evidence>
<evidence type="ECO:0000313" key="14">
    <source>
        <dbReference type="Proteomes" id="UP000002730"/>
    </source>
</evidence>
<dbReference type="KEGG" id="ccb:Clocel_1781"/>
<dbReference type="Gene3D" id="2.30.42.10">
    <property type="match status" value="1"/>
</dbReference>
<keyword evidence="6 11" id="KW-0378">Hydrolase</keyword>
<comment type="similarity">
    <text evidence="3 11">Belongs to the peptidase M50B family.</text>
</comment>
<reference evidence="13 14" key="1">
    <citation type="submission" date="2010-08" db="EMBL/GenBank/DDBJ databases">
        <title>Complete sequence of Clostridium cellulovorans 743B.</title>
        <authorList>
            <consortium name="US DOE Joint Genome Institute"/>
            <person name="Lucas S."/>
            <person name="Copeland A."/>
            <person name="Lapidus A."/>
            <person name="Cheng J.-F."/>
            <person name="Bruce D."/>
            <person name="Goodwin L."/>
            <person name="Pitluck S."/>
            <person name="Chertkov O."/>
            <person name="Detter J.C."/>
            <person name="Han C."/>
            <person name="Tapia R."/>
            <person name="Land M."/>
            <person name="Hauser L."/>
            <person name="Chang Y.-J."/>
            <person name="Jeffries C."/>
            <person name="Kyrpides N."/>
            <person name="Ivanova N."/>
            <person name="Mikhailova N."/>
            <person name="Hemme C.L."/>
            <person name="Woyke T."/>
        </authorList>
    </citation>
    <scope>NUCLEOTIDE SEQUENCE [LARGE SCALE GENOMIC DNA]</scope>
    <source>
        <strain evidence="14">ATCC 35296 / DSM 3052 / OCM 3 / 743B</strain>
    </source>
</reference>
<dbReference type="RefSeq" id="WP_013291694.1">
    <property type="nucleotide sequence ID" value="NC_014393.1"/>
</dbReference>
<protein>
    <recommendedName>
        <fullName evidence="11">Zinc metalloprotease</fullName>
        <ecNumber evidence="11">3.4.24.-</ecNumber>
    </recommendedName>
</protein>
<dbReference type="GO" id="GO:0004222">
    <property type="term" value="F:metalloendopeptidase activity"/>
    <property type="evidence" value="ECO:0007669"/>
    <property type="project" value="InterPro"/>
</dbReference>
<evidence type="ECO:0000256" key="1">
    <source>
        <dbReference type="ARBA" id="ARBA00001947"/>
    </source>
</evidence>
<evidence type="ECO:0000256" key="7">
    <source>
        <dbReference type="ARBA" id="ARBA00022833"/>
    </source>
</evidence>
<dbReference type="GO" id="GO:0016020">
    <property type="term" value="C:membrane"/>
    <property type="evidence" value="ECO:0007669"/>
    <property type="project" value="UniProtKB-SubCell"/>
</dbReference>
<dbReference type="CDD" id="cd06163">
    <property type="entry name" value="S2P-M50_PDZ_RseP-like"/>
    <property type="match status" value="1"/>
</dbReference>
<evidence type="ECO:0000256" key="2">
    <source>
        <dbReference type="ARBA" id="ARBA00004141"/>
    </source>
</evidence>
<dbReference type="InterPro" id="IPR008915">
    <property type="entry name" value="Peptidase_M50"/>
</dbReference>
<proteinExistence type="inferred from homology"/>
<comment type="subcellular location">
    <subcellularLocation>
        <location evidence="2">Membrane</location>
        <topology evidence="2">Multi-pass membrane protein</topology>
    </subcellularLocation>
</comment>
<evidence type="ECO:0000256" key="9">
    <source>
        <dbReference type="ARBA" id="ARBA00023049"/>
    </source>
</evidence>
<gene>
    <name evidence="13" type="ordered locus">Clocel_1781</name>
</gene>
<dbReference type="eggNOG" id="COG0750">
    <property type="taxonomic scope" value="Bacteria"/>
</dbReference>
<keyword evidence="7 11" id="KW-0862">Zinc</keyword>
<dbReference type="SMART" id="SM00228">
    <property type="entry name" value="PDZ"/>
    <property type="match status" value="1"/>
</dbReference>
<dbReference type="InterPro" id="IPR041489">
    <property type="entry name" value="PDZ_6"/>
</dbReference>
<evidence type="ECO:0000256" key="6">
    <source>
        <dbReference type="ARBA" id="ARBA00022801"/>
    </source>
</evidence>